<dbReference type="FunFam" id="3.80.10.10:FF:000041">
    <property type="entry name" value="LRR receptor-like serine/threonine-protein kinase ERECTA"/>
    <property type="match status" value="1"/>
</dbReference>
<dbReference type="Pfam" id="PF08263">
    <property type="entry name" value="LRRNT_2"/>
    <property type="match status" value="1"/>
</dbReference>
<dbReference type="InterPro" id="IPR032675">
    <property type="entry name" value="LRR_dom_sf"/>
</dbReference>
<comment type="caution">
    <text evidence="13">The sequence shown here is derived from an EMBL/GenBank/DDBJ whole genome shotgun (WGS) entry which is preliminary data.</text>
</comment>
<evidence type="ECO:0000313" key="13">
    <source>
        <dbReference type="EMBL" id="DAD43135.1"/>
    </source>
</evidence>
<evidence type="ECO:0000256" key="5">
    <source>
        <dbReference type="ARBA" id="ARBA00022729"/>
    </source>
</evidence>
<feature type="domain" description="Leucine-rich repeat-containing N-terminal plant-type" evidence="12">
    <location>
        <begin position="72"/>
        <end position="104"/>
    </location>
</feature>
<evidence type="ECO:0000256" key="1">
    <source>
        <dbReference type="ARBA" id="ARBA00004191"/>
    </source>
</evidence>
<feature type="chain" id="PRO_5033045690" description="Cell wall hydroxyproline-rich glycoprotein" evidence="11">
    <location>
        <begin position="25"/>
        <end position="425"/>
    </location>
</feature>
<proteinExistence type="predicted"/>
<dbReference type="InterPro" id="IPR001611">
    <property type="entry name" value="Leu-rich_rpt"/>
</dbReference>
<dbReference type="InterPro" id="IPR051582">
    <property type="entry name" value="LRR_extensin-like_regulator"/>
</dbReference>
<protein>
    <recommendedName>
        <fullName evidence="10">Cell wall hydroxyproline-rich glycoprotein</fullName>
    </recommendedName>
</protein>
<accession>A0A822ZI41</accession>
<dbReference type="SUPFAM" id="SSF52058">
    <property type="entry name" value="L domain-like"/>
    <property type="match status" value="1"/>
</dbReference>
<gene>
    <name evidence="13" type="ORF">HUJ06_001365</name>
</gene>
<evidence type="ECO:0000256" key="7">
    <source>
        <dbReference type="ARBA" id="ARBA00023180"/>
    </source>
</evidence>
<evidence type="ECO:0000256" key="6">
    <source>
        <dbReference type="ARBA" id="ARBA00022737"/>
    </source>
</evidence>
<dbReference type="InterPro" id="IPR013210">
    <property type="entry name" value="LRR_N_plant-typ"/>
</dbReference>
<comment type="subcellular location">
    <subcellularLocation>
        <location evidence="1">Secreted</location>
        <location evidence="1">Cell wall</location>
    </subcellularLocation>
</comment>
<dbReference type="EMBL" id="DUZY01000006">
    <property type="protein sequence ID" value="DAD43135.1"/>
    <property type="molecule type" value="Genomic_DNA"/>
</dbReference>
<dbReference type="Pfam" id="PF00560">
    <property type="entry name" value="LRR_1"/>
    <property type="match status" value="1"/>
</dbReference>
<reference evidence="13 14" key="1">
    <citation type="journal article" date="2020" name="Mol. Biol. Evol.">
        <title>Distinct Expression and Methylation Patterns for Genes with Different Fates following a Single Whole-Genome Duplication in Flowering Plants.</title>
        <authorList>
            <person name="Shi T."/>
            <person name="Rahmani R.S."/>
            <person name="Gugger P.F."/>
            <person name="Wang M."/>
            <person name="Li H."/>
            <person name="Zhang Y."/>
            <person name="Li Z."/>
            <person name="Wang Q."/>
            <person name="Van de Peer Y."/>
            <person name="Marchal K."/>
            <person name="Chen J."/>
        </authorList>
    </citation>
    <scope>NUCLEOTIDE SEQUENCE [LARGE SCALE GENOMIC DNA]</scope>
    <source>
        <tissue evidence="13">Leaf</tissue>
    </source>
</reference>
<evidence type="ECO:0000256" key="3">
    <source>
        <dbReference type="ARBA" id="ARBA00022525"/>
    </source>
</evidence>
<keyword evidence="14" id="KW-1185">Reference proteome</keyword>
<keyword evidence="9" id="KW-0961">Cell wall biogenesis/degradation</keyword>
<dbReference type="GO" id="GO:0071555">
    <property type="term" value="P:cell wall organization"/>
    <property type="evidence" value="ECO:0007669"/>
    <property type="project" value="UniProtKB-KW"/>
</dbReference>
<organism evidence="13 14">
    <name type="scientific">Nelumbo nucifera</name>
    <name type="common">Sacred lotus</name>
    <dbReference type="NCBI Taxonomy" id="4432"/>
    <lineage>
        <taxon>Eukaryota</taxon>
        <taxon>Viridiplantae</taxon>
        <taxon>Streptophyta</taxon>
        <taxon>Embryophyta</taxon>
        <taxon>Tracheophyta</taxon>
        <taxon>Spermatophyta</taxon>
        <taxon>Magnoliopsida</taxon>
        <taxon>Proteales</taxon>
        <taxon>Nelumbonaceae</taxon>
        <taxon>Nelumbo</taxon>
    </lineage>
</organism>
<evidence type="ECO:0000256" key="9">
    <source>
        <dbReference type="ARBA" id="ARBA00023316"/>
    </source>
</evidence>
<evidence type="ECO:0000259" key="12">
    <source>
        <dbReference type="Pfam" id="PF08263"/>
    </source>
</evidence>
<keyword evidence="2" id="KW-0134">Cell wall</keyword>
<dbReference type="Pfam" id="PF13855">
    <property type="entry name" value="LRR_8"/>
    <property type="match status" value="1"/>
</dbReference>
<dbReference type="AlphaFoldDB" id="A0A822ZI41"/>
<evidence type="ECO:0000256" key="10">
    <source>
        <dbReference type="ARBA" id="ARBA00041871"/>
    </source>
</evidence>
<evidence type="ECO:0000256" key="8">
    <source>
        <dbReference type="ARBA" id="ARBA00023278"/>
    </source>
</evidence>
<evidence type="ECO:0000256" key="4">
    <source>
        <dbReference type="ARBA" id="ARBA00022614"/>
    </source>
</evidence>
<keyword evidence="3" id="KW-0964">Secreted</keyword>
<keyword evidence="8" id="KW-0379">Hydroxylation</keyword>
<dbReference type="Proteomes" id="UP000607653">
    <property type="component" value="Unassembled WGS sequence"/>
</dbReference>
<dbReference type="Gene3D" id="3.80.10.10">
    <property type="entry name" value="Ribonuclease Inhibitor"/>
    <property type="match status" value="1"/>
</dbReference>
<keyword evidence="4" id="KW-0433">Leucine-rich repeat</keyword>
<keyword evidence="7" id="KW-0325">Glycoprotein</keyword>
<evidence type="ECO:0000256" key="2">
    <source>
        <dbReference type="ARBA" id="ARBA00022512"/>
    </source>
</evidence>
<name>A0A822ZI41_NELNU</name>
<dbReference type="PANTHER" id="PTHR32093:SF124">
    <property type="entry name" value="POLLEN-SPECIFIC LEUCINE-RICH REPEAT EXTENSIN-LIKE PROTEIN 1"/>
    <property type="match status" value="1"/>
</dbReference>
<evidence type="ECO:0000256" key="11">
    <source>
        <dbReference type="SAM" id="SignalP"/>
    </source>
</evidence>
<dbReference type="FunFam" id="3.80.10.10:FF:000224">
    <property type="entry name" value="Leucine-rich repeat extensin-like protein 1"/>
    <property type="match status" value="1"/>
</dbReference>
<feature type="signal peptide" evidence="11">
    <location>
        <begin position="1"/>
        <end position="24"/>
    </location>
</feature>
<evidence type="ECO:0000313" key="14">
    <source>
        <dbReference type="Proteomes" id="UP000607653"/>
    </source>
</evidence>
<sequence>MRSSGCFFLIFLLLFSSQDSFSSALSEAEVSFIAHRQLLSLPENGDLPENYEYQVDVNLTFPNARLRRAYIALQAWKEAIVSDPHKITTSWVGADVCDYKGVFCAPAPDDPKSTVVAGVDLNNADLAGFLPVELGLMSDLALFHVNSNRFCGIIPQSFSKMAVLYEFDVSNNRLVGPFPMPVTAMPALKYLDLRYNDFEGSIPPELFDMDLDAVFLNNNRFQNEIPENLGNSPASVIVFANNRLTGCIPHSIKKMENTLNEIIFTNNKLTGCLPMEIGSLENLTVFAAASNSLSGVLPKSFSGIKSVELIDISNNFLTGFVPEGICKLPNLVNFTFSYNYFRGESPECESSRTKDVVVDDTDNCFPDRPKQKASKTCTPVVNRPVDCGKSNKTRNPTISITSFTTIHTRETRTDSSTYILLTITI</sequence>
<keyword evidence="5 11" id="KW-0732">Signal</keyword>
<dbReference type="PANTHER" id="PTHR32093">
    <property type="entry name" value="LEUCINE-RICH REPEAT EXTENSIN-LIKE PROTEIN 3-RELATED"/>
    <property type="match status" value="1"/>
</dbReference>
<keyword evidence="6" id="KW-0677">Repeat</keyword>